<dbReference type="RefSeq" id="WP_356953596.1">
    <property type="nucleotide sequence ID" value="NZ_JBEYBD010000001.1"/>
</dbReference>
<proteinExistence type="predicted"/>
<comment type="caution">
    <text evidence="1">The sequence shown here is derived from an EMBL/GenBank/DDBJ whole genome shotgun (WGS) entry which is preliminary data.</text>
</comment>
<evidence type="ECO:0000313" key="2">
    <source>
        <dbReference type="Proteomes" id="UP001550628"/>
    </source>
</evidence>
<protein>
    <submittedName>
        <fullName evidence="1">SRPBCC family protein</fullName>
    </submittedName>
</protein>
<dbReference type="InterPro" id="IPR019587">
    <property type="entry name" value="Polyketide_cyclase/dehydratase"/>
</dbReference>
<dbReference type="InterPro" id="IPR023393">
    <property type="entry name" value="START-like_dom_sf"/>
</dbReference>
<dbReference type="Gene3D" id="3.30.530.20">
    <property type="match status" value="1"/>
</dbReference>
<gene>
    <name evidence="1" type="ORF">ABZ510_06515</name>
</gene>
<evidence type="ECO:0000313" key="1">
    <source>
        <dbReference type="EMBL" id="MEU1951497.1"/>
    </source>
</evidence>
<reference evidence="1 2" key="1">
    <citation type="submission" date="2024-06" db="EMBL/GenBank/DDBJ databases">
        <title>The Natural Products Discovery Center: Release of the First 8490 Sequenced Strains for Exploring Actinobacteria Biosynthetic Diversity.</title>
        <authorList>
            <person name="Kalkreuter E."/>
            <person name="Kautsar S.A."/>
            <person name="Yang D."/>
            <person name="Bader C.D."/>
            <person name="Teijaro C.N."/>
            <person name="Fluegel L."/>
            <person name="Davis C.M."/>
            <person name="Simpson J.R."/>
            <person name="Lauterbach L."/>
            <person name="Steele A.D."/>
            <person name="Gui C."/>
            <person name="Meng S."/>
            <person name="Li G."/>
            <person name="Viehrig K."/>
            <person name="Ye F."/>
            <person name="Su P."/>
            <person name="Kiefer A.F."/>
            <person name="Nichols A."/>
            <person name="Cepeda A.J."/>
            <person name="Yan W."/>
            <person name="Fan B."/>
            <person name="Jiang Y."/>
            <person name="Adhikari A."/>
            <person name="Zheng C.-J."/>
            <person name="Schuster L."/>
            <person name="Cowan T.M."/>
            <person name="Smanski M.J."/>
            <person name="Chevrette M.G."/>
            <person name="De Carvalho L.P.S."/>
            <person name="Shen B."/>
        </authorList>
    </citation>
    <scope>NUCLEOTIDE SEQUENCE [LARGE SCALE GENOMIC DNA]</scope>
    <source>
        <strain evidence="1 2">NPDC019708</strain>
    </source>
</reference>
<accession>A0ABV2WKT4</accession>
<organism evidence="1 2">
    <name type="scientific">Nocardia rhamnosiphila</name>
    <dbReference type="NCBI Taxonomy" id="426716"/>
    <lineage>
        <taxon>Bacteria</taxon>
        <taxon>Bacillati</taxon>
        <taxon>Actinomycetota</taxon>
        <taxon>Actinomycetes</taxon>
        <taxon>Mycobacteriales</taxon>
        <taxon>Nocardiaceae</taxon>
        <taxon>Nocardia</taxon>
    </lineage>
</organism>
<name>A0ABV2WKT4_9NOCA</name>
<dbReference type="Proteomes" id="UP001550628">
    <property type="component" value="Unassembled WGS sequence"/>
</dbReference>
<sequence>MVKISRTTQVSDSIMVDIDPETAYDAVTDVTQMGRWSPENTGAVVPEPGRPVYPGMEFVGANRRGAMRWHTGCTVVVAERPSRFVFEVRRWGVWKPLLPVAVATWEYRFDEVAGGTRITETWYDDRAGWPDTPALWFDRIATGKRGFAEFQKGNIRRTLERMKAELEAVRGI</sequence>
<dbReference type="EMBL" id="JBEYBF010000003">
    <property type="protein sequence ID" value="MEU1951497.1"/>
    <property type="molecule type" value="Genomic_DNA"/>
</dbReference>
<dbReference type="SUPFAM" id="SSF55961">
    <property type="entry name" value="Bet v1-like"/>
    <property type="match status" value="1"/>
</dbReference>
<keyword evidence="2" id="KW-1185">Reference proteome</keyword>
<dbReference type="Pfam" id="PF10604">
    <property type="entry name" value="Polyketide_cyc2"/>
    <property type="match status" value="1"/>
</dbReference>
<dbReference type="CDD" id="cd07812">
    <property type="entry name" value="SRPBCC"/>
    <property type="match status" value="1"/>
</dbReference>